<dbReference type="InterPro" id="IPR044609">
    <property type="entry name" value="FKBP2/11"/>
</dbReference>
<dbReference type="EMBL" id="JBBJCI010000110">
    <property type="protein sequence ID" value="KAK7248294.1"/>
    <property type="molecule type" value="Genomic_DNA"/>
</dbReference>
<dbReference type="EC" id="5.2.1.8" evidence="2 5"/>
<evidence type="ECO:0000256" key="6">
    <source>
        <dbReference type="SAM" id="SignalP"/>
    </source>
</evidence>
<feature type="signal peptide" evidence="6">
    <location>
        <begin position="1"/>
        <end position="23"/>
    </location>
</feature>
<comment type="catalytic activity">
    <reaction evidence="1 5">
        <text>[protein]-peptidylproline (omega=180) = [protein]-peptidylproline (omega=0)</text>
        <dbReference type="Rhea" id="RHEA:16237"/>
        <dbReference type="Rhea" id="RHEA-COMP:10747"/>
        <dbReference type="Rhea" id="RHEA-COMP:10748"/>
        <dbReference type="ChEBI" id="CHEBI:83833"/>
        <dbReference type="ChEBI" id="CHEBI:83834"/>
        <dbReference type="EC" id="5.2.1.8"/>
    </reaction>
</comment>
<evidence type="ECO:0000259" key="7">
    <source>
        <dbReference type="PROSITE" id="PS50059"/>
    </source>
</evidence>
<dbReference type="Proteomes" id="UP001363151">
    <property type="component" value="Unassembled WGS sequence"/>
</dbReference>
<reference evidence="8 9" key="1">
    <citation type="submission" date="2024-03" db="EMBL/GenBank/DDBJ databases">
        <title>Aureococcus anophagefferens CCMP1851 and Kratosvirus quantuckense: Draft genome of a second virus-susceptible host strain in the model system.</title>
        <authorList>
            <person name="Chase E."/>
            <person name="Truchon A.R."/>
            <person name="Schepens W."/>
            <person name="Wilhelm S.W."/>
        </authorList>
    </citation>
    <scope>NUCLEOTIDE SEQUENCE [LARGE SCALE GENOMIC DNA]</scope>
    <source>
        <strain evidence="8 9">CCMP1851</strain>
    </source>
</reference>
<keyword evidence="4 5" id="KW-0413">Isomerase</keyword>
<feature type="chain" id="PRO_5045636285" description="peptidylprolyl isomerase" evidence="6">
    <location>
        <begin position="24"/>
        <end position="201"/>
    </location>
</feature>
<organism evidence="8 9">
    <name type="scientific">Aureococcus anophagefferens</name>
    <name type="common">Harmful bloom alga</name>
    <dbReference type="NCBI Taxonomy" id="44056"/>
    <lineage>
        <taxon>Eukaryota</taxon>
        <taxon>Sar</taxon>
        <taxon>Stramenopiles</taxon>
        <taxon>Ochrophyta</taxon>
        <taxon>Pelagophyceae</taxon>
        <taxon>Pelagomonadales</taxon>
        <taxon>Pelagomonadaceae</taxon>
        <taxon>Aureococcus</taxon>
    </lineage>
</organism>
<keyword evidence="9" id="KW-1185">Reference proteome</keyword>
<evidence type="ECO:0000313" key="8">
    <source>
        <dbReference type="EMBL" id="KAK7248294.1"/>
    </source>
</evidence>
<dbReference type="InterPro" id="IPR046357">
    <property type="entry name" value="PPIase_dom_sf"/>
</dbReference>
<evidence type="ECO:0000256" key="1">
    <source>
        <dbReference type="ARBA" id="ARBA00000971"/>
    </source>
</evidence>
<evidence type="ECO:0000256" key="3">
    <source>
        <dbReference type="ARBA" id="ARBA00023110"/>
    </source>
</evidence>
<evidence type="ECO:0000256" key="5">
    <source>
        <dbReference type="PROSITE-ProRule" id="PRU00277"/>
    </source>
</evidence>
<evidence type="ECO:0000313" key="9">
    <source>
        <dbReference type="Proteomes" id="UP001363151"/>
    </source>
</evidence>
<gene>
    <name evidence="8" type="primary">FPR2</name>
    <name evidence="8" type="ORF">SO694_0034407</name>
</gene>
<protein>
    <recommendedName>
        <fullName evidence="2 5">peptidylprolyl isomerase</fullName>
        <ecNumber evidence="2 5">5.2.1.8</ecNumber>
    </recommendedName>
</protein>
<comment type="caution">
    <text evidence="8">The sequence shown here is derived from an EMBL/GenBank/DDBJ whole genome shotgun (WGS) entry which is preliminary data.</text>
</comment>
<dbReference type="PANTHER" id="PTHR45779:SF7">
    <property type="entry name" value="PEPTIDYLPROLYL ISOMERASE"/>
    <property type="match status" value="1"/>
</dbReference>
<dbReference type="Pfam" id="PF00254">
    <property type="entry name" value="FKBP_C"/>
    <property type="match status" value="1"/>
</dbReference>
<accession>A0ABR1G5U2</accession>
<dbReference type="PROSITE" id="PS50059">
    <property type="entry name" value="FKBP_PPIASE"/>
    <property type="match status" value="1"/>
</dbReference>
<evidence type="ECO:0000256" key="2">
    <source>
        <dbReference type="ARBA" id="ARBA00013194"/>
    </source>
</evidence>
<dbReference type="PANTHER" id="PTHR45779">
    <property type="entry name" value="PEPTIDYLPROLYL ISOMERASE"/>
    <property type="match status" value="1"/>
</dbReference>
<sequence>MGGLRAALQACVVLALNFQVARSGPCEGKNLKPDATLKIEKTKELPDEECGFDGMRTKQGDRIVVHYTGKLYSNCSIFDSSREPVIRPFEFELGKGEVIQGWDRGLVKMCVGETRTLTVPSNYGYGYYGRRADPEDSSFNIGIPGKAALVFDIELLAIGPRPEKRKPKLKKKSLDEERFGFSKGLNKDEFNNPKAPEDELR</sequence>
<dbReference type="SUPFAM" id="SSF54534">
    <property type="entry name" value="FKBP-like"/>
    <property type="match status" value="1"/>
</dbReference>
<proteinExistence type="predicted"/>
<dbReference type="Gene3D" id="3.10.50.40">
    <property type="match status" value="1"/>
</dbReference>
<dbReference type="GO" id="GO:0016853">
    <property type="term" value="F:isomerase activity"/>
    <property type="evidence" value="ECO:0007669"/>
    <property type="project" value="UniProtKB-KW"/>
</dbReference>
<name>A0ABR1G5U2_AURAN</name>
<evidence type="ECO:0000256" key="4">
    <source>
        <dbReference type="ARBA" id="ARBA00023235"/>
    </source>
</evidence>
<keyword evidence="3 5" id="KW-0697">Rotamase</keyword>
<feature type="domain" description="PPIase FKBP-type" evidence="7">
    <location>
        <begin position="60"/>
        <end position="159"/>
    </location>
</feature>
<keyword evidence="6" id="KW-0732">Signal</keyword>
<dbReference type="InterPro" id="IPR001179">
    <property type="entry name" value="PPIase_FKBP_dom"/>
</dbReference>